<dbReference type="InterPro" id="IPR036779">
    <property type="entry name" value="LysM_dom_sf"/>
</dbReference>
<feature type="domain" description="LysM" evidence="1">
    <location>
        <begin position="39"/>
        <end position="82"/>
    </location>
</feature>
<dbReference type="GO" id="GO:0016787">
    <property type="term" value="F:hydrolase activity"/>
    <property type="evidence" value="ECO:0007669"/>
    <property type="project" value="InterPro"/>
</dbReference>
<comment type="caution">
    <text evidence="2">The sequence shown here is derived from an EMBL/GenBank/DDBJ whole genome shotgun (WGS) entry which is preliminary data.</text>
</comment>
<gene>
    <name evidence="2" type="ORF">DFO73_12021</name>
</gene>
<reference evidence="2 3" key="1">
    <citation type="submission" date="2018-05" db="EMBL/GenBank/DDBJ databases">
        <title>Freshwater and sediment microbial communities from various areas in North America, analyzing microbe dynamics in response to fracking.</title>
        <authorList>
            <person name="Lamendella R."/>
        </authorList>
    </citation>
    <scope>NUCLEOTIDE SEQUENCE [LARGE SCALE GENOMIC DNA]</scope>
    <source>
        <strain evidence="2 3">15_TX</strain>
    </source>
</reference>
<organism evidence="2 3">
    <name type="scientific">Cytobacillus oceanisediminis</name>
    <dbReference type="NCBI Taxonomy" id="665099"/>
    <lineage>
        <taxon>Bacteria</taxon>
        <taxon>Bacillati</taxon>
        <taxon>Bacillota</taxon>
        <taxon>Bacilli</taxon>
        <taxon>Bacillales</taxon>
        <taxon>Bacillaceae</taxon>
        <taxon>Cytobacillus</taxon>
    </lineage>
</organism>
<protein>
    <submittedName>
        <fullName evidence="2">N-acetylmuramoyl-L-alanine amidase</fullName>
    </submittedName>
</protein>
<proteinExistence type="predicted"/>
<dbReference type="EMBL" id="QGTW01000020">
    <property type="protein sequence ID" value="PWW19452.1"/>
    <property type="molecule type" value="Genomic_DNA"/>
</dbReference>
<dbReference type="CDD" id="cd00118">
    <property type="entry name" value="LysM"/>
    <property type="match status" value="1"/>
</dbReference>
<name>A0A2V2ZIG7_9BACI</name>
<dbReference type="RefSeq" id="WP_258309767.1">
    <property type="nucleotide sequence ID" value="NZ_QGTW01000020.1"/>
</dbReference>
<dbReference type="SMART" id="SM00257">
    <property type="entry name" value="LysM"/>
    <property type="match status" value="1"/>
</dbReference>
<dbReference type="Proteomes" id="UP000247150">
    <property type="component" value="Unassembled WGS sequence"/>
</dbReference>
<dbReference type="Pfam" id="PF01476">
    <property type="entry name" value="LysM"/>
    <property type="match status" value="1"/>
</dbReference>
<accession>A0A2V2ZIG7</accession>
<dbReference type="Pfam" id="PF07486">
    <property type="entry name" value="Hydrolase_2"/>
    <property type="match status" value="1"/>
</dbReference>
<dbReference type="PROSITE" id="PS51782">
    <property type="entry name" value="LYSM"/>
    <property type="match status" value="1"/>
</dbReference>
<evidence type="ECO:0000313" key="2">
    <source>
        <dbReference type="EMBL" id="PWW19452.1"/>
    </source>
</evidence>
<dbReference type="Gene3D" id="3.10.350.10">
    <property type="entry name" value="LysM domain"/>
    <property type="match status" value="1"/>
</dbReference>
<dbReference type="SUPFAM" id="SSF54106">
    <property type="entry name" value="LysM domain"/>
    <property type="match status" value="1"/>
</dbReference>
<evidence type="ECO:0000259" key="1">
    <source>
        <dbReference type="PROSITE" id="PS51782"/>
    </source>
</evidence>
<sequence length="204" mass="22664">MKILAGVLAGMIAGLSMLSFHFVQSKDNIANAQTLDEVNVYTVKKDDSLFKLGIKYGVSELDLKKMNHKFSDKIKPGEKLIIPKPLITKAEKDLLARLVHAEAKGEPHAGKVAVALVVLNRVTDERFPDKIKDVIYEKRQFQPVDNGSINKPADPKAKKAVNEALALEGQGHDSVFFFNPDKTSSKWLRTKTVTTEIGNHRFAK</sequence>
<dbReference type="InterPro" id="IPR018392">
    <property type="entry name" value="LysM"/>
</dbReference>
<evidence type="ECO:0000313" key="3">
    <source>
        <dbReference type="Proteomes" id="UP000247150"/>
    </source>
</evidence>
<dbReference type="InterPro" id="IPR011105">
    <property type="entry name" value="Cell_wall_hydrolase_SleB"/>
</dbReference>
<dbReference type="Gene3D" id="1.10.10.2520">
    <property type="entry name" value="Cell wall hydrolase SleB, domain 1"/>
    <property type="match status" value="1"/>
</dbReference>
<dbReference type="InterPro" id="IPR042047">
    <property type="entry name" value="SleB_dom1"/>
</dbReference>
<dbReference type="AlphaFoldDB" id="A0A2V2ZIG7"/>
<dbReference type="Gene3D" id="6.20.240.60">
    <property type="match status" value="1"/>
</dbReference>